<dbReference type="PANTHER" id="PTHR45997:SF2">
    <property type="entry name" value="ATP DEPENDENT DNA LIGASE DOMAIN PROTEIN (AFU_ORTHOLOGUE AFUA_5G02430)"/>
    <property type="match status" value="1"/>
</dbReference>
<feature type="region of interest" description="Disordered" evidence="6">
    <location>
        <begin position="713"/>
        <end position="867"/>
    </location>
</feature>
<dbReference type="GO" id="GO:0032807">
    <property type="term" value="C:DNA ligase IV complex"/>
    <property type="evidence" value="ECO:0007669"/>
    <property type="project" value="TreeGrafter"/>
</dbReference>
<dbReference type="GO" id="GO:0006303">
    <property type="term" value="P:double-strand break repair via nonhomologous end joining"/>
    <property type="evidence" value="ECO:0007669"/>
    <property type="project" value="TreeGrafter"/>
</dbReference>
<keyword evidence="9" id="KW-1185">Reference proteome</keyword>
<feature type="compositionally biased region" description="Polar residues" evidence="6">
    <location>
        <begin position="729"/>
        <end position="752"/>
    </location>
</feature>
<dbReference type="Pfam" id="PF01068">
    <property type="entry name" value="DNA_ligase_A_M"/>
    <property type="match status" value="1"/>
</dbReference>
<evidence type="ECO:0000256" key="3">
    <source>
        <dbReference type="ARBA" id="ARBA00022741"/>
    </source>
</evidence>
<protein>
    <recommendedName>
        <fullName evidence="7">ATP-dependent DNA ligase family profile domain-containing protein</fullName>
    </recommendedName>
</protein>
<evidence type="ECO:0000256" key="1">
    <source>
        <dbReference type="ARBA" id="ARBA00007572"/>
    </source>
</evidence>
<organism evidence="8 9">
    <name type="scientific">Truncatella angustata</name>
    <dbReference type="NCBI Taxonomy" id="152316"/>
    <lineage>
        <taxon>Eukaryota</taxon>
        <taxon>Fungi</taxon>
        <taxon>Dikarya</taxon>
        <taxon>Ascomycota</taxon>
        <taxon>Pezizomycotina</taxon>
        <taxon>Sordariomycetes</taxon>
        <taxon>Xylariomycetidae</taxon>
        <taxon>Amphisphaeriales</taxon>
        <taxon>Sporocadaceae</taxon>
        <taxon>Truncatella</taxon>
    </lineage>
</organism>
<dbReference type="GO" id="GO:0003677">
    <property type="term" value="F:DNA binding"/>
    <property type="evidence" value="ECO:0007669"/>
    <property type="project" value="InterPro"/>
</dbReference>
<dbReference type="InterPro" id="IPR036599">
    <property type="entry name" value="DNA_ligase_N_sf"/>
</dbReference>
<dbReference type="PANTHER" id="PTHR45997">
    <property type="entry name" value="DNA LIGASE 4"/>
    <property type="match status" value="1"/>
</dbReference>
<feature type="region of interest" description="Disordered" evidence="6">
    <location>
        <begin position="927"/>
        <end position="947"/>
    </location>
</feature>
<dbReference type="Pfam" id="PF04675">
    <property type="entry name" value="DNA_ligase_A_N"/>
    <property type="match status" value="1"/>
</dbReference>
<dbReference type="RefSeq" id="XP_045959387.1">
    <property type="nucleotide sequence ID" value="XM_046095604.1"/>
</dbReference>
<dbReference type="GO" id="GO:0005524">
    <property type="term" value="F:ATP binding"/>
    <property type="evidence" value="ECO:0007669"/>
    <property type="project" value="UniProtKB-KW"/>
</dbReference>
<dbReference type="CDD" id="cd08039">
    <property type="entry name" value="Adenylation_DNA_ligase_Fungal"/>
    <property type="match status" value="1"/>
</dbReference>
<sequence length="1024" mass="114397">MPFPFRLICDLLQKLDDEIHSKKKQKTSSKSIIEEWFREYRELLDAPETDAAAILSTLIPEKRTDRVYGIQANRLESIVGRALCLGTARLKQLREWEIHGLNKDLADCVEEQLTKAPNPRQREEITVEHIDETLHHIAASCRFSSAAVQSSRAAGTQKATSSELDHFYARLSARDAKWFTRLILKNFASAVVDEYVVCKAYNPRLPQALAVRDDFAAAITLLKDGNQASGLEELIKVGVKVGRQPWLKARSINHCAEMIGRRQISCEQKIDGEYCQIHIDLGKPKLCEVQIFSKSGKDSTKDRENLHRAIRESLRLGQNGCLITKGCILEGELVVYSDKHKKIMPFHKIRKHVSRSGAFIGTHRDSQRHFYEHLMIIYYDVLMIDDVSLLGMIHSERIKRLSGLVTTRKGHAELVQRQTIDFHKRDACKRLREAFAKCVIARGEGLVLKPDDPYFDFNRLSKRYVSCAIKLKKEYLQNFGDVGDFAVIGASYDAATAKRSKVENIKYTHFFVACLENLKEVQARTEQPKYIVTNVVTLNDTQLKYFRMYCNPAAVPLSENTYAELRFQGLGSLERPTYVFPDPPVFDVYCFSFEKSQNSRMWTMRFPQVSKIHFDRSLLDVLSFEKLQEAARAATEVPEMEDSQEMCLWLTKIEKADPKSKPLDYDSQATVSTISAASTVSAVPSFSAVSTAAPKSSTGNDMHQYAKTQAIFKDTPAPLNPQRGLVTPPRSSANTAGLTENDSATTVHNTRSNGRKRVSPVAGEMSPSKKSKTSSQGTKTARKNRQPLDNRSANDSQRKTRSSTSASPPPGISELDTRPPVEVNFTSSVNGFLHTANRPPSSPSGRTPRKKNSDKEPVSTDLTGDEMSPALVSCGHIKKSSKCAFENCIILLAPCISNYAWIQDLLKGHGILGFATDPGAWAPQALPASPSAAGTPRFGSPAVGSSDNVTVSRLRKVCLVEMRRPGATNEFMRSIEAAGLTRRNGQRDWVSVYDWRILEDITKIESGAPDKGPDPWRSRYVGLA</sequence>
<dbReference type="Proteomes" id="UP000758603">
    <property type="component" value="Unassembled WGS sequence"/>
</dbReference>
<dbReference type="InterPro" id="IPR012340">
    <property type="entry name" value="NA-bd_OB-fold"/>
</dbReference>
<dbReference type="GO" id="GO:0006297">
    <property type="term" value="P:nucleotide-excision repair, DNA gap filling"/>
    <property type="evidence" value="ECO:0007669"/>
    <property type="project" value="TreeGrafter"/>
</dbReference>
<dbReference type="GO" id="GO:0006310">
    <property type="term" value="P:DNA recombination"/>
    <property type="evidence" value="ECO:0007669"/>
    <property type="project" value="InterPro"/>
</dbReference>
<dbReference type="Gene3D" id="3.30.470.30">
    <property type="entry name" value="DNA ligase/mRNA capping enzyme"/>
    <property type="match status" value="1"/>
</dbReference>
<feature type="domain" description="ATP-dependent DNA ligase family profile" evidence="7">
    <location>
        <begin position="376"/>
        <end position="516"/>
    </location>
</feature>
<dbReference type="GeneID" id="70124497"/>
<name>A0A9P8UN29_9PEZI</name>
<dbReference type="SUPFAM" id="SSF56091">
    <property type="entry name" value="DNA ligase/mRNA capping enzyme, catalytic domain"/>
    <property type="match status" value="1"/>
</dbReference>
<evidence type="ECO:0000256" key="2">
    <source>
        <dbReference type="ARBA" id="ARBA00022598"/>
    </source>
</evidence>
<evidence type="ECO:0000256" key="4">
    <source>
        <dbReference type="ARBA" id="ARBA00022840"/>
    </source>
</evidence>
<dbReference type="Gene3D" id="1.10.3260.10">
    <property type="entry name" value="DNA ligase, ATP-dependent, N-terminal domain"/>
    <property type="match status" value="1"/>
</dbReference>
<reference evidence="8" key="1">
    <citation type="journal article" date="2021" name="Nat. Commun.">
        <title>Genetic determinants of endophytism in the Arabidopsis root mycobiome.</title>
        <authorList>
            <person name="Mesny F."/>
            <person name="Miyauchi S."/>
            <person name="Thiergart T."/>
            <person name="Pickel B."/>
            <person name="Atanasova L."/>
            <person name="Karlsson M."/>
            <person name="Huettel B."/>
            <person name="Barry K.W."/>
            <person name="Haridas S."/>
            <person name="Chen C."/>
            <person name="Bauer D."/>
            <person name="Andreopoulos W."/>
            <person name="Pangilinan J."/>
            <person name="LaButti K."/>
            <person name="Riley R."/>
            <person name="Lipzen A."/>
            <person name="Clum A."/>
            <person name="Drula E."/>
            <person name="Henrissat B."/>
            <person name="Kohler A."/>
            <person name="Grigoriev I.V."/>
            <person name="Martin F.M."/>
            <person name="Hacquard S."/>
        </authorList>
    </citation>
    <scope>NUCLEOTIDE SEQUENCE</scope>
    <source>
        <strain evidence="8">MPI-SDFR-AT-0073</strain>
    </source>
</reference>
<evidence type="ECO:0000313" key="9">
    <source>
        <dbReference type="Proteomes" id="UP000758603"/>
    </source>
</evidence>
<accession>A0A9P8UN29</accession>
<evidence type="ECO:0000256" key="5">
    <source>
        <dbReference type="ARBA" id="ARBA00023242"/>
    </source>
</evidence>
<proteinExistence type="inferred from homology"/>
<dbReference type="PROSITE" id="PS50160">
    <property type="entry name" value="DNA_LIGASE_A3"/>
    <property type="match status" value="1"/>
</dbReference>
<keyword evidence="3" id="KW-0547">Nucleotide-binding</keyword>
<keyword evidence="5" id="KW-0539">Nucleus</keyword>
<dbReference type="AlphaFoldDB" id="A0A9P8UN29"/>
<gene>
    <name evidence="8" type="ORF">BKA67DRAFT_226795</name>
</gene>
<keyword evidence="4" id="KW-0067">ATP-binding</keyword>
<evidence type="ECO:0000259" key="7">
    <source>
        <dbReference type="PROSITE" id="PS50160"/>
    </source>
</evidence>
<dbReference type="InterPro" id="IPR029710">
    <property type="entry name" value="LIG4"/>
</dbReference>
<keyword evidence="2" id="KW-0436">Ligase</keyword>
<comment type="caution">
    <text evidence="8">The sequence shown here is derived from an EMBL/GenBank/DDBJ whole genome shotgun (WGS) entry which is preliminary data.</text>
</comment>
<comment type="similarity">
    <text evidence="1">Belongs to the ATP-dependent DNA ligase family.</text>
</comment>
<dbReference type="OrthoDB" id="2160351at2759"/>
<evidence type="ECO:0000256" key="6">
    <source>
        <dbReference type="SAM" id="MobiDB-lite"/>
    </source>
</evidence>
<dbReference type="GO" id="GO:0003910">
    <property type="term" value="F:DNA ligase (ATP) activity"/>
    <property type="evidence" value="ECO:0007669"/>
    <property type="project" value="InterPro"/>
</dbReference>
<evidence type="ECO:0000313" key="8">
    <source>
        <dbReference type="EMBL" id="KAH6655122.1"/>
    </source>
</evidence>
<dbReference type="Gene3D" id="2.40.50.140">
    <property type="entry name" value="Nucleic acid-binding proteins"/>
    <property type="match status" value="1"/>
</dbReference>
<dbReference type="EMBL" id="JAGPXC010000003">
    <property type="protein sequence ID" value="KAH6655122.1"/>
    <property type="molecule type" value="Genomic_DNA"/>
</dbReference>
<dbReference type="InterPro" id="IPR012310">
    <property type="entry name" value="DNA_ligase_ATP-dep_cent"/>
</dbReference>
<dbReference type="InterPro" id="IPR012308">
    <property type="entry name" value="DNA_ligase_ATP-dep_N"/>
</dbReference>